<evidence type="ECO:0000256" key="5">
    <source>
        <dbReference type="ARBA" id="ARBA00023136"/>
    </source>
</evidence>
<gene>
    <name evidence="7" type="ORF">U472_09665</name>
</gene>
<evidence type="ECO:0000256" key="2">
    <source>
        <dbReference type="ARBA" id="ARBA00022475"/>
    </source>
</evidence>
<evidence type="ECO:0000313" key="8">
    <source>
        <dbReference type="Proteomes" id="UP000093514"/>
    </source>
</evidence>
<dbReference type="InterPro" id="IPR001123">
    <property type="entry name" value="LeuE-type"/>
</dbReference>
<name>A0A1C0A7S3_9FIRM</name>
<protein>
    <recommendedName>
        <fullName evidence="9">Threonine/homoserine/homoserine lactone efflux protein</fullName>
    </recommendedName>
</protein>
<feature type="transmembrane region" description="Helical" evidence="6">
    <location>
        <begin position="12"/>
        <end position="32"/>
    </location>
</feature>
<keyword evidence="4 6" id="KW-1133">Transmembrane helix</keyword>
<comment type="caution">
    <text evidence="7">The sequence shown here is derived from an EMBL/GenBank/DDBJ whole genome shotgun (WGS) entry which is preliminary data.</text>
</comment>
<keyword evidence="2" id="KW-1003">Cell membrane</keyword>
<evidence type="ECO:0000256" key="3">
    <source>
        <dbReference type="ARBA" id="ARBA00022692"/>
    </source>
</evidence>
<dbReference type="GO" id="GO:0015171">
    <property type="term" value="F:amino acid transmembrane transporter activity"/>
    <property type="evidence" value="ECO:0007669"/>
    <property type="project" value="TreeGrafter"/>
</dbReference>
<reference evidence="7 8" key="2">
    <citation type="submission" date="2016-08" db="EMBL/GenBank/DDBJ databases">
        <title>Orenia metallireducens sp. nov. strain Z6, a Novel Metal-reducing Firmicute from the Deep Subsurface.</title>
        <authorList>
            <person name="Maxim B.I."/>
            <person name="Kenneth K."/>
            <person name="Flynn T.M."/>
            <person name="Oloughlin E.J."/>
            <person name="Locke R.A."/>
            <person name="Weber J.R."/>
            <person name="Egan S.M."/>
            <person name="Mackie R.I."/>
            <person name="Cann I.K."/>
        </authorList>
    </citation>
    <scope>NUCLEOTIDE SEQUENCE [LARGE SCALE GENOMIC DNA]</scope>
    <source>
        <strain evidence="7 8">Z6</strain>
    </source>
</reference>
<dbReference type="PANTHER" id="PTHR30086">
    <property type="entry name" value="ARGININE EXPORTER PROTEIN ARGO"/>
    <property type="match status" value="1"/>
</dbReference>
<dbReference type="AlphaFoldDB" id="A0A1C0A7S3"/>
<evidence type="ECO:0000256" key="1">
    <source>
        <dbReference type="ARBA" id="ARBA00004651"/>
    </source>
</evidence>
<accession>A0A1C0A7S3</accession>
<keyword evidence="3 6" id="KW-0812">Transmembrane</keyword>
<dbReference type="GO" id="GO:0005886">
    <property type="term" value="C:plasma membrane"/>
    <property type="evidence" value="ECO:0007669"/>
    <property type="project" value="UniProtKB-SubCell"/>
</dbReference>
<feature type="transmembrane region" description="Helical" evidence="6">
    <location>
        <begin position="38"/>
        <end position="61"/>
    </location>
</feature>
<reference evidence="8" key="1">
    <citation type="submission" date="2016-07" db="EMBL/GenBank/DDBJ databases">
        <authorList>
            <person name="Florea S."/>
            <person name="Webb J.S."/>
            <person name="Jaromczyk J."/>
            <person name="Schardl C.L."/>
        </authorList>
    </citation>
    <scope>NUCLEOTIDE SEQUENCE [LARGE SCALE GENOMIC DNA]</scope>
    <source>
        <strain evidence="8">Z6</strain>
    </source>
</reference>
<feature type="transmembrane region" description="Helical" evidence="6">
    <location>
        <begin position="176"/>
        <end position="199"/>
    </location>
</feature>
<feature type="transmembrane region" description="Helical" evidence="6">
    <location>
        <begin position="148"/>
        <end position="170"/>
    </location>
</feature>
<dbReference type="PANTHER" id="PTHR30086:SF20">
    <property type="entry name" value="ARGININE EXPORTER PROTEIN ARGO-RELATED"/>
    <property type="match status" value="1"/>
</dbReference>
<proteinExistence type="predicted"/>
<feature type="transmembrane region" description="Helical" evidence="6">
    <location>
        <begin position="73"/>
        <end position="93"/>
    </location>
</feature>
<dbReference type="Pfam" id="PF01810">
    <property type="entry name" value="LysE"/>
    <property type="match status" value="1"/>
</dbReference>
<feature type="transmembrane region" description="Helical" evidence="6">
    <location>
        <begin position="113"/>
        <end position="136"/>
    </location>
</feature>
<dbReference type="Proteomes" id="UP000093514">
    <property type="component" value="Unassembled WGS sequence"/>
</dbReference>
<organism evidence="7 8">
    <name type="scientific">Orenia metallireducens</name>
    <dbReference type="NCBI Taxonomy" id="1413210"/>
    <lineage>
        <taxon>Bacteria</taxon>
        <taxon>Bacillati</taxon>
        <taxon>Bacillota</taxon>
        <taxon>Clostridia</taxon>
        <taxon>Halanaerobiales</taxon>
        <taxon>Halobacteroidaceae</taxon>
        <taxon>Orenia</taxon>
    </lineage>
</organism>
<dbReference type="OrthoDB" id="7874789at2"/>
<evidence type="ECO:0000313" key="7">
    <source>
        <dbReference type="EMBL" id="OCL26268.1"/>
    </source>
</evidence>
<keyword evidence="5 6" id="KW-0472">Membrane</keyword>
<evidence type="ECO:0000256" key="4">
    <source>
        <dbReference type="ARBA" id="ARBA00022989"/>
    </source>
</evidence>
<evidence type="ECO:0008006" key="9">
    <source>
        <dbReference type="Google" id="ProtNLM"/>
    </source>
</evidence>
<comment type="subcellular location">
    <subcellularLocation>
        <location evidence="1">Cell membrane</location>
        <topology evidence="1">Multi-pass membrane protein</topology>
    </subcellularLocation>
</comment>
<dbReference type="RefSeq" id="WP_068717922.1">
    <property type="nucleotide sequence ID" value="NZ_LWDV01000009.1"/>
</dbReference>
<keyword evidence="8" id="KW-1185">Reference proteome</keyword>
<dbReference type="EMBL" id="LWDV01000009">
    <property type="protein sequence ID" value="OCL26268.1"/>
    <property type="molecule type" value="Genomic_DNA"/>
</dbReference>
<evidence type="ECO:0000256" key="6">
    <source>
        <dbReference type="SAM" id="Phobius"/>
    </source>
</evidence>
<sequence>MKKVFLRGLSTGLILQIAIGPVFFFLANLALQKSLIDGLFAVAAVTIVDYLYIALAIAGIGKLLEKKKIKKTLGTISSIVLIAFGFYMAISISNSVNISLTINDPSSNLFKSFISAFLLTISSPLTILFWTSVFAARSVEYSLSKKELVIFGLSAGFATPLFLSVSIFIITILKTLISPLIVQLANMLVAFILIGYGILRIIEIIRNSSESK</sequence>